<sequence>MNHDMTQYKDAGLNLLASVADFVTTFRQESERVLPSRINVVDDTTSWETDGEREVAVVNLNAQLNKLDYTTITIDAEKNAIWSSSSVKSDSNNNRSWNTVGANVYIPPVFVNEGRQTEYFNLAVGASPNFPVGQYTPTKSDSIPISVRACSTPASDMRTTVWRGYPKPPPSFYVQNQTCTYAGPKISQTYEPASVGTGATGNGGAAYGGPLVGHSLSFGEKRETSLPNPNCNWPCPNPAMSAGKKPLPAHLETLSALPNIIKYGYWDSFPRFPVGSPAAEFENMLSECYMGAVMFFIPWVDATKFRNASRTWARNYMERNQARHSLPLDLSPKAKAPIPQGTYQVCTETISDDENDEYSRPEYAPSAFAAVKSFDARHRVRGLMLASKPIYMRRMRVSKAVVPYKRTFKPKVKIQHPRALTYPGFETYKEVALSADEELAKYVNDNIINSLEDMKDFETD</sequence>
<protein>
    <submittedName>
        <fullName evidence="1">Uncharacterized protein</fullName>
    </submittedName>
</protein>
<accession>A0ABP1RL07</accession>
<evidence type="ECO:0000313" key="2">
    <source>
        <dbReference type="Proteomes" id="UP001642540"/>
    </source>
</evidence>
<dbReference type="EMBL" id="CAXLJM020000078">
    <property type="protein sequence ID" value="CAL8129741.1"/>
    <property type="molecule type" value="Genomic_DNA"/>
</dbReference>
<proteinExistence type="predicted"/>
<comment type="caution">
    <text evidence="1">The sequence shown here is derived from an EMBL/GenBank/DDBJ whole genome shotgun (WGS) entry which is preliminary data.</text>
</comment>
<evidence type="ECO:0000313" key="1">
    <source>
        <dbReference type="EMBL" id="CAL8129741.1"/>
    </source>
</evidence>
<reference evidence="1 2" key="1">
    <citation type="submission" date="2024-08" db="EMBL/GenBank/DDBJ databases">
        <authorList>
            <person name="Cucini C."/>
            <person name="Frati F."/>
        </authorList>
    </citation>
    <scope>NUCLEOTIDE SEQUENCE [LARGE SCALE GENOMIC DNA]</scope>
</reference>
<dbReference type="Proteomes" id="UP001642540">
    <property type="component" value="Unassembled WGS sequence"/>
</dbReference>
<organism evidence="1 2">
    <name type="scientific">Orchesella dallaii</name>
    <dbReference type="NCBI Taxonomy" id="48710"/>
    <lineage>
        <taxon>Eukaryota</taxon>
        <taxon>Metazoa</taxon>
        <taxon>Ecdysozoa</taxon>
        <taxon>Arthropoda</taxon>
        <taxon>Hexapoda</taxon>
        <taxon>Collembola</taxon>
        <taxon>Entomobryomorpha</taxon>
        <taxon>Entomobryoidea</taxon>
        <taxon>Orchesellidae</taxon>
        <taxon>Orchesellinae</taxon>
        <taxon>Orchesella</taxon>
    </lineage>
</organism>
<keyword evidence="2" id="KW-1185">Reference proteome</keyword>
<gene>
    <name evidence="1" type="ORF">ODALV1_LOCUS23424</name>
</gene>
<name>A0ABP1RL07_9HEXA</name>